<reference evidence="3" key="1">
    <citation type="submission" date="2020-10" db="EMBL/GenBank/DDBJ databases">
        <title>Catharus ustulatus (Swainson's thrush) genome, bCatUst1, primary haplotype v2.</title>
        <authorList>
            <person name="Delmore K."/>
            <person name="Vafadar M."/>
            <person name="Formenti G."/>
            <person name="Chow W."/>
            <person name="Pelan S."/>
            <person name="Howe K."/>
            <person name="Rhie A."/>
            <person name="Mountcastle J."/>
            <person name="Haase B."/>
            <person name="Fedrigo O."/>
            <person name="Jarvis E.D."/>
        </authorList>
    </citation>
    <scope>NUCLEOTIDE SEQUENCE [LARGE SCALE GENOMIC DNA]</scope>
</reference>
<feature type="chain" id="PRO_5034629659" evidence="2">
    <location>
        <begin position="32"/>
        <end position="120"/>
    </location>
</feature>
<dbReference type="AlphaFoldDB" id="A0A8C3ULD4"/>
<feature type="compositionally biased region" description="Pro residues" evidence="1">
    <location>
        <begin position="82"/>
        <end position="95"/>
    </location>
</feature>
<feature type="signal peptide" evidence="2">
    <location>
        <begin position="1"/>
        <end position="31"/>
    </location>
</feature>
<name>A0A8C3ULD4_CATUS</name>
<reference evidence="3" key="3">
    <citation type="submission" date="2025-09" db="UniProtKB">
        <authorList>
            <consortium name="Ensembl"/>
        </authorList>
    </citation>
    <scope>IDENTIFICATION</scope>
</reference>
<keyword evidence="2" id="KW-0732">Signal</keyword>
<dbReference type="Ensembl" id="ENSCUST00005018106.1">
    <property type="protein sequence ID" value="ENSCUSP00005017442.1"/>
    <property type="gene ID" value="ENSCUSG00005011194.1"/>
</dbReference>
<evidence type="ECO:0000256" key="1">
    <source>
        <dbReference type="SAM" id="MobiDB-lite"/>
    </source>
</evidence>
<protein>
    <submittedName>
        <fullName evidence="3">Uncharacterized protein</fullName>
    </submittedName>
</protein>
<accession>A0A8C3ULD4</accession>
<dbReference type="Proteomes" id="UP000694563">
    <property type="component" value="Chromosome 31"/>
</dbReference>
<evidence type="ECO:0000256" key="2">
    <source>
        <dbReference type="SAM" id="SignalP"/>
    </source>
</evidence>
<evidence type="ECO:0000313" key="4">
    <source>
        <dbReference type="Proteomes" id="UP000694563"/>
    </source>
</evidence>
<sequence>MQTSGLKEAGGSLYFMFLQLINLHLVRRVLPAPSAPRDPTPPHSPTKLCFLLSQSGAARTPLVTSAKNAFFTCRHGGQGAPKVPPRPQKCPPGPGTPAGMCRRRPVWSWWGSGRSSDGIS</sequence>
<evidence type="ECO:0000313" key="3">
    <source>
        <dbReference type="Ensembl" id="ENSCUSP00005017442.1"/>
    </source>
</evidence>
<organism evidence="3 4">
    <name type="scientific">Catharus ustulatus</name>
    <name type="common">Russet-backed thrush</name>
    <name type="synonym">Hylocichla ustulatus</name>
    <dbReference type="NCBI Taxonomy" id="91951"/>
    <lineage>
        <taxon>Eukaryota</taxon>
        <taxon>Metazoa</taxon>
        <taxon>Chordata</taxon>
        <taxon>Craniata</taxon>
        <taxon>Vertebrata</taxon>
        <taxon>Euteleostomi</taxon>
        <taxon>Archelosauria</taxon>
        <taxon>Archosauria</taxon>
        <taxon>Dinosauria</taxon>
        <taxon>Saurischia</taxon>
        <taxon>Theropoda</taxon>
        <taxon>Coelurosauria</taxon>
        <taxon>Aves</taxon>
        <taxon>Neognathae</taxon>
        <taxon>Neoaves</taxon>
        <taxon>Telluraves</taxon>
        <taxon>Australaves</taxon>
        <taxon>Passeriformes</taxon>
        <taxon>Turdidae</taxon>
        <taxon>Catharus</taxon>
    </lineage>
</organism>
<reference evidence="3" key="2">
    <citation type="submission" date="2025-08" db="UniProtKB">
        <authorList>
            <consortium name="Ensembl"/>
        </authorList>
    </citation>
    <scope>IDENTIFICATION</scope>
</reference>
<keyword evidence="4" id="KW-1185">Reference proteome</keyword>
<feature type="region of interest" description="Disordered" evidence="1">
    <location>
        <begin position="77"/>
        <end position="99"/>
    </location>
</feature>
<proteinExistence type="predicted"/>